<name>A0ABS4KBH3_9FIRM</name>
<organism evidence="5 6">
    <name type="scientific">Peptoniphilus stercorisuis</name>
    <dbReference type="NCBI Taxonomy" id="1436965"/>
    <lineage>
        <taxon>Bacteria</taxon>
        <taxon>Bacillati</taxon>
        <taxon>Bacillota</taxon>
        <taxon>Tissierellia</taxon>
        <taxon>Tissierellales</taxon>
        <taxon>Peptoniphilaceae</taxon>
        <taxon>Peptoniphilus</taxon>
    </lineage>
</organism>
<keyword evidence="2" id="KW-0813">Transport</keyword>
<evidence type="ECO:0000256" key="4">
    <source>
        <dbReference type="ARBA" id="ARBA00022764"/>
    </source>
</evidence>
<dbReference type="Pfam" id="PF13416">
    <property type="entry name" value="SBP_bac_8"/>
    <property type="match status" value="1"/>
</dbReference>
<evidence type="ECO:0000313" key="6">
    <source>
        <dbReference type="Proteomes" id="UP001519306"/>
    </source>
</evidence>
<dbReference type="PROSITE" id="PS51257">
    <property type="entry name" value="PROKAR_LIPOPROTEIN"/>
    <property type="match status" value="1"/>
</dbReference>
<protein>
    <submittedName>
        <fullName evidence="5">Spermidine/putrescine transport system substrate-binding protein</fullName>
    </submittedName>
</protein>
<dbReference type="RefSeq" id="WP_210060438.1">
    <property type="nucleotide sequence ID" value="NZ_JAGGLJ010000005.1"/>
</dbReference>
<comment type="subcellular location">
    <subcellularLocation>
        <location evidence="1">Periplasm</location>
    </subcellularLocation>
</comment>
<dbReference type="EMBL" id="JAGGLJ010000005">
    <property type="protein sequence ID" value="MBP2025138.1"/>
    <property type="molecule type" value="Genomic_DNA"/>
</dbReference>
<comment type="caution">
    <text evidence="5">The sequence shown here is derived from an EMBL/GenBank/DDBJ whole genome shotgun (WGS) entry which is preliminary data.</text>
</comment>
<reference evidence="5 6" key="1">
    <citation type="submission" date="2021-03" db="EMBL/GenBank/DDBJ databases">
        <title>Genomic Encyclopedia of Type Strains, Phase IV (KMG-IV): sequencing the most valuable type-strain genomes for metagenomic binning, comparative biology and taxonomic classification.</title>
        <authorList>
            <person name="Goeker M."/>
        </authorList>
    </citation>
    <scope>NUCLEOTIDE SEQUENCE [LARGE SCALE GENOMIC DNA]</scope>
    <source>
        <strain evidence="5 6">DSM 27563</strain>
    </source>
</reference>
<evidence type="ECO:0000256" key="3">
    <source>
        <dbReference type="ARBA" id="ARBA00022729"/>
    </source>
</evidence>
<keyword evidence="6" id="KW-1185">Reference proteome</keyword>
<dbReference type="InterPro" id="IPR006059">
    <property type="entry name" value="SBP"/>
</dbReference>
<keyword evidence="4" id="KW-0574">Periplasm</keyword>
<dbReference type="SUPFAM" id="SSF53850">
    <property type="entry name" value="Periplasmic binding protein-like II"/>
    <property type="match status" value="1"/>
</dbReference>
<evidence type="ECO:0000313" key="5">
    <source>
        <dbReference type="EMBL" id="MBP2025138.1"/>
    </source>
</evidence>
<accession>A0ABS4KBH3</accession>
<evidence type="ECO:0000256" key="1">
    <source>
        <dbReference type="ARBA" id="ARBA00004418"/>
    </source>
</evidence>
<proteinExistence type="predicted"/>
<dbReference type="InterPro" id="IPR001188">
    <property type="entry name" value="Sperm_putr-bd"/>
</dbReference>
<dbReference type="Gene3D" id="3.40.190.10">
    <property type="entry name" value="Periplasmic binding protein-like II"/>
    <property type="match status" value="2"/>
</dbReference>
<dbReference type="PANTHER" id="PTHR30222">
    <property type="entry name" value="SPERMIDINE/PUTRESCINE-BINDING PERIPLASMIC PROTEIN"/>
    <property type="match status" value="1"/>
</dbReference>
<keyword evidence="3" id="KW-0732">Signal</keyword>
<dbReference type="CDD" id="cd13590">
    <property type="entry name" value="PBP2_PotD_PotF_like"/>
    <property type="match status" value="1"/>
</dbReference>
<dbReference type="PIRSF" id="PIRSF019574">
    <property type="entry name" value="Periplasmic_polyamine_BP"/>
    <property type="match status" value="1"/>
</dbReference>
<dbReference type="PRINTS" id="PR00909">
    <property type="entry name" value="SPERMDNBNDNG"/>
</dbReference>
<dbReference type="PANTHER" id="PTHR30222:SF17">
    <property type="entry name" value="SPERMIDINE_PUTRESCINE-BINDING PERIPLASMIC PROTEIN"/>
    <property type="match status" value="1"/>
</dbReference>
<gene>
    <name evidence="5" type="ORF">J2Z71_000663</name>
</gene>
<dbReference type="Proteomes" id="UP001519306">
    <property type="component" value="Unassembled WGS sequence"/>
</dbReference>
<sequence>MKKKISLLIILVILLFTTSFLSSCKKTDSANSINVYNWGEYIDPETIKLFEEETGIKVNYETYASNEDLYVKLVQNSDSYDIVVPSDYMIERLIKEGLVQKIDFNNIPNFAGVEENIKNPGFDPTNEYSVPYFWGTLGIVYNDSMIKNEITSWSDLWNEKYKNQIIMYNSQRDSIAIALRKLGYSMNSVDINELQSAKKELIKQKPLVYAYLTDDGRDVLVQADAAMGVMYSGDALLMMSENKNLKYVVPKEGSNIWYDSFVIPNSAKNKKGAEEFINFMSRPDIAAINAEYCVGYTSPVVKAKDLLPDEIRNSYVAYPNMEDLPNLEVYRDLDKMVAVYDRIWTEVIATMK</sequence>
<evidence type="ECO:0000256" key="2">
    <source>
        <dbReference type="ARBA" id="ARBA00022448"/>
    </source>
</evidence>